<comment type="similarity">
    <text evidence="1">Belongs to the 'GDXG' lipolytic enzyme family.</text>
</comment>
<dbReference type="SUPFAM" id="SSF53474">
    <property type="entry name" value="alpha/beta-Hydrolases"/>
    <property type="match status" value="1"/>
</dbReference>
<dbReference type="EMBL" id="MWZD01000008">
    <property type="protein sequence ID" value="PRI12632.1"/>
    <property type="molecule type" value="Genomic_DNA"/>
</dbReference>
<keyword evidence="6" id="KW-1185">Reference proteome</keyword>
<keyword evidence="2 5" id="KW-0378">Hydrolase</keyword>
<evidence type="ECO:0000259" key="4">
    <source>
        <dbReference type="Pfam" id="PF07859"/>
    </source>
</evidence>
<dbReference type="Proteomes" id="UP000238650">
    <property type="component" value="Unassembled WGS sequence"/>
</dbReference>
<feature type="compositionally biased region" description="Basic and acidic residues" evidence="3">
    <location>
        <begin position="25"/>
        <end position="35"/>
    </location>
</feature>
<gene>
    <name evidence="5" type="ORF">B4915_00780</name>
</gene>
<dbReference type="PANTHER" id="PTHR48081:SF8">
    <property type="entry name" value="ALPHA_BETA HYDROLASE FOLD-3 DOMAIN-CONTAINING PROTEIN-RELATED"/>
    <property type="match status" value="1"/>
</dbReference>
<feature type="compositionally biased region" description="Low complexity" evidence="3">
    <location>
        <begin position="12"/>
        <end position="24"/>
    </location>
</feature>
<dbReference type="PANTHER" id="PTHR48081">
    <property type="entry name" value="AB HYDROLASE SUPERFAMILY PROTEIN C4A8.06C"/>
    <property type="match status" value="1"/>
</dbReference>
<dbReference type="AlphaFoldDB" id="A0A2S9QST6"/>
<organism evidence="5 6">
    <name type="scientific">Leucobacter massiliensis</name>
    <dbReference type="NCBI Taxonomy" id="1686285"/>
    <lineage>
        <taxon>Bacteria</taxon>
        <taxon>Bacillati</taxon>
        <taxon>Actinomycetota</taxon>
        <taxon>Actinomycetes</taxon>
        <taxon>Micrococcales</taxon>
        <taxon>Microbacteriaceae</taxon>
        <taxon>Leucobacter</taxon>
    </lineage>
</organism>
<dbReference type="InterPro" id="IPR029058">
    <property type="entry name" value="AB_hydrolase_fold"/>
</dbReference>
<evidence type="ECO:0000256" key="2">
    <source>
        <dbReference type="ARBA" id="ARBA00022801"/>
    </source>
</evidence>
<evidence type="ECO:0000256" key="1">
    <source>
        <dbReference type="ARBA" id="ARBA00010515"/>
    </source>
</evidence>
<evidence type="ECO:0000256" key="3">
    <source>
        <dbReference type="SAM" id="MobiDB-lite"/>
    </source>
</evidence>
<feature type="region of interest" description="Disordered" evidence="3">
    <location>
        <begin position="1"/>
        <end position="35"/>
    </location>
</feature>
<feature type="domain" description="Alpha/beta hydrolase fold-3" evidence="4">
    <location>
        <begin position="145"/>
        <end position="346"/>
    </location>
</feature>
<dbReference type="InterPro" id="IPR013094">
    <property type="entry name" value="AB_hydrolase_3"/>
</dbReference>
<dbReference type="InterPro" id="IPR002168">
    <property type="entry name" value="Lipase_GDXG_HIS_AS"/>
</dbReference>
<comment type="caution">
    <text evidence="5">The sequence shown here is derived from an EMBL/GenBank/DDBJ whole genome shotgun (WGS) entry which is preliminary data.</text>
</comment>
<dbReference type="PROSITE" id="PS01173">
    <property type="entry name" value="LIPASE_GDXG_HIS"/>
    <property type="match status" value="1"/>
</dbReference>
<reference evidence="5 6" key="1">
    <citation type="journal article" date="2017" name="New Microbes New Infect">
        <title>Genome sequence of 'Leucobacter massiliensis' sp. nov. isolated from human pharynx after travel to the 2014 Hajj.</title>
        <authorList>
            <person name="Leangapichart T."/>
            <person name="Gautret P."/>
            <person name="Nguyen T.T."/>
            <person name="Armstrong N."/>
            <person name="Rolain J.M."/>
        </authorList>
    </citation>
    <scope>NUCLEOTIDE SEQUENCE [LARGE SCALE GENOMIC DNA]</scope>
    <source>
        <strain evidence="5 6">122RC15</strain>
    </source>
</reference>
<name>A0A2S9QST6_9MICO</name>
<accession>A0A2S9QST6</accession>
<evidence type="ECO:0000313" key="5">
    <source>
        <dbReference type="EMBL" id="PRI12632.1"/>
    </source>
</evidence>
<evidence type="ECO:0000313" key="6">
    <source>
        <dbReference type="Proteomes" id="UP000238650"/>
    </source>
</evidence>
<protein>
    <submittedName>
        <fullName evidence="5">Alpha/beta hydrolase</fullName>
    </submittedName>
</protein>
<dbReference type="RefSeq" id="WP_105803956.1">
    <property type="nucleotide sequence ID" value="NZ_MWZD01000008.1"/>
</dbReference>
<dbReference type="GO" id="GO:0016787">
    <property type="term" value="F:hydrolase activity"/>
    <property type="evidence" value="ECO:0007669"/>
    <property type="project" value="UniProtKB-KW"/>
</dbReference>
<proteinExistence type="inferred from homology"/>
<dbReference type="InterPro" id="IPR050300">
    <property type="entry name" value="GDXG_lipolytic_enzyme"/>
</dbReference>
<dbReference type="OrthoDB" id="9803828at2"/>
<sequence>MTPRRTGHAEPLRPAATAAVAVPRRAGEQARPPRAERATRAVVRVLGRLPEAVQRLIAGRPVVIDGQRLFTEVQMVLRLLNAVPDSDFSRLPLGRARARIDAEARLFGGDWPLGFVEDITLPTRGGTVPARVYRSDPTRPSRGTVVYFHGGGWVVGSIDSADSACRFIAARSDVTVISVGYRLAPEHPFPAGVEDAVDAYRWVRSHPEWGTWVAVAGDSAGGNLSAAVCAATLSDEAGPPDFQLLFFPVTDLSAKHRSYRLFSEGFFLTERQMDWYRGHYLRDEADARDPLASPLLGELTGHPPAHVAVSGFDVLRDEGLAYAGKLAAAGVPVTTQLVEGHIHAFVNASGVGRESSRAFAASVRALADALPPPR</sequence>
<dbReference type="Pfam" id="PF07859">
    <property type="entry name" value="Abhydrolase_3"/>
    <property type="match status" value="1"/>
</dbReference>
<dbReference type="Gene3D" id="3.40.50.1820">
    <property type="entry name" value="alpha/beta hydrolase"/>
    <property type="match status" value="1"/>
</dbReference>